<dbReference type="InterPro" id="IPR050982">
    <property type="entry name" value="Auxin_biosynth/cation_transpt"/>
</dbReference>
<dbReference type="InterPro" id="IPR036188">
    <property type="entry name" value="FAD/NAD-bd_sf"/>
</dbReference>
<sequence>MKDKNHIAIIGAGPVGLAAAAHLLEREEQPIVFEAGPEPAFAIKQWEHVKLFSSWEFNIDRTAKRLLDNHGWNQPSQFDLPTGKEFREKYLLPLSSLSEMQSKVRLNSMVTAVSRKHWDKVKDANRGDYPYILTIQQSDGEEYQVETKAVIDTSGTWFNPNPVGSSGIPAPGEKKNEQFITYGIPDVRDTYQSDYAGKSVAVVGSGHSAMQIVLDLLKLQDEASYTRVHWIMRSTNPAKVFGGGENDQLKARGELGERAKKAVEKGVVTLHTPFLLQRIERSKGAHNLEIIGNVQGKSKSVEVDRIIGTTGFRPDLNFIREVRTAIDPAIESVADLAPLIDPNFHSCGSVPPHGVNELKHPDENFFIAGIKSYGRAPNFLLATGYEQVRSIAAYLTGDYEAADKIELHLPETGVCSTDFILDADTEDACCVKDVKSKAEGETGCGCSGQEESETLNAACC</sequence>
<dbReference type="OrthoDB" id="9801699at2"/>
<dbReference type="GO" id="GO:0050660">
    <property type="term" value="F:flavin adenine dinucleotide binding"/>
    <property type="evidence" value="ECO:0007669"/>
    <property type="project" value="TreeGrafter"/>
</dbReference>
<dbReference type="Gene3D" id="3.50.50.60">
    <property type="entry name" value="FAD/NAD(P)-binding domain"/>
    <property type="match status" value="1"/>
</dbReference>
<dbReference type="EMBL" id="PISP01000002">
    <property type="protein sequence ID" value="PKD43715.1"/>
    <property type="molecule type" value="Genomic_DNA"/>
</dbReference>
<dbReference type="PANTHER" id="PTHR43539:SF78">
    <property type="entry name" value="FLAVIN-CONTAINING MONOOXYGENASE"/>
    <property type="match status" value="1"/>
</dbReference>
<keyword evidence="4" id="KW-1185">Reference proteome</keyword>
<gene>
    <name evidence="3" type="ORF">CWD77_09150</name>
</gene>
<evidence type="ECO:0000313" key="3">
    <source>
        <dbReference type="EMBL" id="PKD43715.1"/>
    </source>
</evidence>
<dbReference type="GO" id="GO:0004497">
    <property type="term" value="F:monooxygenase activity"/>
    <property type="evidence" value="ECO:0007669"/>
    <property type="project" value="TreeGrafter"/>
</dbReference>
<protein>
    <recommendedName>
        <fullName evidence="2">FAD/NAD(P)-binding domain-containing protein</fullName>
    </recommendedName>
</protein>
<evidence type="ECO:0000313" key="4">
    <source>
        <dbReference type="Proteomes" id="UP000233398"/>
    </source>
</evidence>
<feature type="domain" description="FAD/NAD(P)-binding" evidence="2">
    <location>
        <begin position="6"/>
        <end position="327"/>
    </location>
</feature>
<dbReference type="RefSeq" id="WP_101073255.1">
    <property type="nucleotide sequence ID" value="NZ_PISP01000002.1"/>
</dbReference>
<name>A0A2N0VHP5_9BACT</name>
<proteinExistence type="predicted"/>
<evidence type="ECO:0000256" key="1">
    <source>
        <dbReference type="ARBA" id="ARBA00023002"/>
    </source>
</evidence>
<comment type="caution">
    <text evidence="3">The sequence shown here is derived from an EMBL/GenBank/DDBJ whole genome shotgun (WGS) entry which is preliminary data.</text>
</comment>
<reference evidence="3 4" key="1">
    <citation type="submission" date="2017-11" db="EMBL/GenBank/DDBJ databases">
        <title>Rhodohalobacter 15182 sp. nov., isolated from a salt lake.</title>
        <authorList>
            <person name="Han S."/>
        </authorList>
    </citation>
    <scope>NUCLEOTIDE SEQUENCE [LARGE SCALE GENOMIC DNA]</scope>
    <source>
        <strain evidence="3 4">15182</strain>
    </source>
</reference>
<keyword evidence="1" id="KW-0560">Oxidoreductase</keyword>
<dbReference type="AlphaFoldDB" id="A0A2N0VHP5"/>
<dbReference type="InterPro" id="IPR023753">
    <property type="entry name" value="FAD/NAD-binding_dom"/>
</dbReference>
<organism evidence="3 4">
    <name type="scientific">Rhodohalobacter barkolensis</name>
    <dbReference type="NCBI Taxonomy" id="2053187"/>
    <lineage>
        <taxon>Bacteria</taxon>
        <taxon>Pseudomonadati</taxon>
        <taxon>Balneolota</taxon>
        <taxon>Balneolia</taxon>
        <taxon>Balneolales</taxon>
        <taxon>Balneolaceae</taxon>
        <taxon>Rhodohalobacter</taxon>
    </lineage>
</organism>
<dbReference type="PANTHER" id="PTHR43539">
    <property type="entry name" value="FLAVIN-BINDING MONOOXYGENASE-LIKE PROTEIN (AFU_ORTHOLOGUE AFUA_4G09220)"/>
    <property type="match status" value="1"/>
</dbReference>
<accession>A0A2N0VHP5</accession>
<dbReference type="PRINTS" id="PR00368">
    <property type="entry name" value="FADPNR"/>
</dbReference>
<dbReference type="Proteomes" id="UP000233398">
    <property type="component" value="Unassembled WGS sequence"/>
</dbReference>
<evidence type="ECO:0000259" key="2">
    <source>
        <dbReference type="Pfam" id="PF07992"/>
    </source>
</evidence>
<dbReference type="SUPFAM" id="SSF51905">
    <property type="entry name" value="FAD/NAD(P)-binding domain"/>
    <property type="match status" value="1"/>
</dbReference>
<dbReference type="PRINTS" id="PR00411">
    <property type="entry name" value="PNDRDTASEI"/>
</dbReference>
<dbReference type="Pfam" id="PF07992">
    <property type="entry name" value="Pyr_redox_2"/>
    <property type="match status" value="1"/>
</dbReference>